<accession>W9S4G9</accession>
<reference evidence="2" key="1">
    <citation type="submission" date="2013-01" db="EMBL/GenBank/DDBJ databases">
        <title>Draft Genome Sequence of a Mulberry Tree, Morus notabilis C.K. Schneid.</title>
        <authorList>
            <person name="He N."/>
            <person name="Zhao S."/>
        </authorList>
    </citation>
    <scope>NUCLEOTIDE SEQUENCE</scope>
</reference>
<sequence>MFKYLLLDNANGAMLIIELLMHQVSPYGRNLESDISIETYTLQLQHGIKLTKNKVTDSYPERKMCDPLQVFYL</sequence>
<gene>
    <name evidence="1" type="ORF">L484_016812</name>
</gene>
<proteinExistence type="predicted"/>
<organism evidence="1 2">
    <name type="scientific">Morus notabilis</name>
    <dbReference type="NCBI Taxonomy" id="981085"/>
    <lineage>
        <taxon>Eukaryota</taxon>
        <taxon>Viridiplantae</taxon>
        <taxon>Streptophyta</taxon>
        <taxon>Embryophyta</taxon>
        <taxon>Tracheophyta</taxon>
        <taxon>Spermatophyta</taxon>
        <taxon>Magnoliopsida</taxon>
        <taxon>eudicotyledons</taxon>
        <taxon>Gunneridae</taxon>
        <taxon>Pentapetalae</taxon>
        <taxon>rosids</taxon>
        <taxon>fabids</taxon>
        <taxon>Rosales</taxon>
        <taxon>Moraceae</taxon>
        <taxon>Moreae</taxon>
        <taxon>Morus</taxon>
    </lineage>
</organism>
<dbReference type="EMBL" id="KE346069">
    <property type="protein sequence ID" value="EXC25429.1"/>
    <property type="molecule type" value="Genomic_DNA"/>
</dbReference>
<dbReference type="AlphaFoldDB" id="W9S4G9"/>
<evidence type="ECO:0000313" key="2">
    <source>
        <dbReference type="Proteomes" id="UP000030645"/>
    </source>
</evidence>
<name>W9S4G9_9ROSA</name>
<keyword evidence="2" id="KW-1185">Reference proteome</keyword>
<dbReference type="Proteomes" id="UP000030645">
    <property type="component" value="Unassembled WGS sequence"/>
</dbReference>
<evidence type="ECO:0000313" key="1">
    <source>
        <dbReference type="EMBL" id="EXC25429.1"/>
    </source>
</evidence>
<protein>
    <submittedName>
        <fullName evidence="1">Uncharacterized protein</fullName>
    </submittedName>
</protein>